<keyword evidence="8" id="KW-0378">Hydrolase</keyword>
<evidence type="ECO:0000256" key="19">
    <source>
        <dbReference type="ARBA" id="ARBA00045008"/>
    </source>
</evidence>
<protein>
    <recommendedName>
        <fullName evidence="5">ATP-dependent DNA helicase CHL1</fullName>
        <ecNumber evidence="17">5.6.2.3</ecNumber>
    </recommendedName>
    <alternativeName>
        <fullName evidence="4">ATP-dependent DNA helicase chl1</fullName>
    </alternativeName>
    <alternativeName>
        <fullName evidence="16">Chromosome loss protein 1</fullName>
    </alternativeName>
    <alternativeName>
        <fullName evidence="18 19">DNA 5'-3' helicase CHL1</fullName>
    </alternativeName>
</protein>
<evidence type="ECO:0000256" key="2">
    <source>
        <dbReference type="ARBA" id="ARBA00004123"/>
    </source>
</evidence>
<evidence type="ECO:0000256" key="22">
    <source>
        <dbReference type="SAM" id="Coils"/>
    </source>
</evidence>
<evidence type="ECO:0000256" key="10">
    <source>
        <dbReference type="ARBA" id="ARBA00022840"/>
    </source>
</evidence>
<evidence type="ECO:0000256" key="6">
    <source>
        <dbReference type="ARBA" id="ARBA00022723"/>
    </source>
</evidence>
<proteinExistence type="inferred from homology"/>
<dbReference type="InterPro" id="IPR006767">
    <property type="entry name" value="Cwf19-like_C_dom-2"/>
</dbReference>
<evidence type="ECO:0000313" key="25">
    <source>
        <dbReference type="EMBL" id="KTB44580.1"/>
    </source>
</evidence>
<comment type="caution">
    <text evidence="25">The sequence shown here is derived from an EMBL/GenBank/DDBJ whole genome shotgun (WGS) entry which is preliminary data.</text>
</comment>
<keyword evidence="10" id="KW-0067">ATP-binding</keyword>
<dbReference type="InterPro" id="IPR006555">
    <property type="entry name" value="ATP-dep_Helicase_C"/>
</dbReference>
<keyword evidence="12" id="KW-0411">Iron-sulfur</keyword>
<feature type="coiled-coil region" evidence="22">
    <location>
        <begin position="928"/>
        <end position="966"/>
    </location>
</feature>
<dbReference type="GO" id="GO:0046872">
    <property type="term" value="F:metal ion binding"/>
    <property type="evidence" value="ECO:0007669"/>
    <property type="project" value="UniProtKB-KW"/>
</dbReference>
<dbReference type="GO" id="GO:0043139">
    <property type="term" value="F:5'-3' DNA helicase activity"/>
    <property type="evidence" value="ECO:0007669"/>
    <property type="project" value="UniProtKB-EC"/>
</dbReference>
<keyword evidence="22" id="KW-0175">Coiled coil</keyword>
<evidence type="ECO:0000256" key="3">
    <source>
        <dbReference type="ARBA" id="ARBA00008435"/>
    </source>
</evidence>
<keyword evidence="9" id="KW-0347">Helicase</keyword>
<dbReference type="GO" id="GO:0006139">
    <property type="term" value="P:nucleobase-containing compound metabolic process"/>
    <property type="evidence" value="ECO:0007669"/>
    <property type="project" value="InterPro"/>
</dbReference>
<feature type="compositionally biased region" description="Basic and acidic residues" evidence="23">
    <location>
        <begin position="274"/>
        <end position="302"/>
    </location>
</feature>
<keyword evidence="7" id="KW-0547">Nucleotide-binding</keyword>
<dbReference type="PANTHER" id="PTHR11472">
    <property type="entry name" value="DNA REPAIR DEAD HELICASE RAD3/XP-D SUBFAMILY MEMBER"/>
    <property type="match status" value="1"/>
</dbReference>
<dbReference type="Gene3D" id="3.40.50.300">
    <property type="entry name" value="P-loop containing nucleotide triphosphate hydrolases"/>
    <property type="match status" value="3"/>
</dbReference>
<dbReference type="SUPFAM" id="SSF52540">
    <property type="entry name" value="P-loop containing nucleoside triphosphate hydrolases"/>
    <property type="match status" value="1"/>
</dbReference>
<evidence type="ECO:0000256" key="8">
    <source>
        <dbReference type="ARBA" id="ARBA00022801"/>
    </source>
</evidence>
<dbReference type="Pfam" id="PF04676">
    <property type="entry name" value="CwfJ_C_2"/>
    <property type="match status" value="1"/>
</dbReference>
<dbReference type="InterPro" id="IPR006768">
    <property type="entry name" value="Cwf19-like_C_dom-1"/>
</dbReference>
<dbReference type="EC" id="5.6.2.3" evidence="17"/>
<sequence length="1690" mass="189660">MRYGDFNLHQNYHDFIPASQPTMGAEDSKRSKHKRKDRDSEHSSKKRSKYDDSSSRHKKKSKSKRDEDSSSHLKIVDDDFDEEDMWVEKNIDMDGERPLATDIPTAESLKLTSNATSVTASNPPLKRDDWMLAPTTSSDVPVTSTSSRLKIPTGEESLTEDYGEPSQGRRTLGDVDFFSSLGTEHKKKSKEKPDLDKPVVSSKELNPDIINSVSSSDAQAELPTPHPPSKNTPGGPGSQWRMMRLRKVYETAEEEGRSVESVAIERFGSLEAFEEVKEERRILDERDGAKGDHGRGQKREGKGGTGGGGERGFMFSDVPGSGASSRSSSFRRPGAMGDNTPSTPSPPSGQVPPTNRRVDSLRLPSQMSSPLAQTHTPIPSVMTPPIAKTMKSRAMSPSSLNKLQAKVLRAKLMGAPDAEALEQEYEVATRLAHGEGSSGDGVRTTVEVLPTLDARGRLYDVGHGKEDDQKLPGNRKKKEKVETRDPKTGEIVRYNADDDTTTLGEMLRQEKFGAGIADQKNLDAQFARAIMGDGKFENDLEYIDDNAEKLGRQKMRTDAMKRQFAIHDYKRTQKVLASCHFCFGEDDSPPKAPVIAMGTRVYLSCTTTEELVKGHCLIVPIQHHLNMLEGDDDVWDEVRNFMKCLMRMYAEEDQGVIFYETVISLKWQKHTCIECVPVPWEKYELLPGYFKESILSSEAEWSQHKKLIDFSARPGGFRRAMVPNLPYFMVQFDYKGEKGYGHVIEGIDAANGEEDGMDEGEKGGGEFPRYFAAEIIGNLLDLEPRRWRRPRRIDFRTNKERVAEFQSKYDKFDWTGMIDPRDRRVALFNVHCHTIPTFYHNPNMSLELPTPEKFPAFPYSPPYPIQVELMRHLYAAIERRQVAIVESPTGTGKTLSLLCSSITWLNDEKNRARKGKLEELSGPGEPDDWVYEQTREKARRELEDAEREYEERLASARRREQAQKAKMRARVVKKPRMLDVAKDLEEDESFLPESEADEDDNLSPAVKALMAKFNKSSHQQNTEDPTCTKIYYASRTHSQLTQVLPELQRLKISHRRVDELPSSERPSNKRKRYESEENAEPSVSSRTVSLGSRKHLCINDDLRTKASDIDEACRELLSGDRRCQYLPPLEEDHILNDFRDQILASPKDIEDLANAGRMANVCPYFGSRRAIPQAELVTLPYNLLLQKNSREALGIDLKNQIVIIDEAHNLISTLLSLSTTRLTLQTLQTSFAQVGVYVSKFRNRLSAQNMLHLKRLVAFLDALRKYLSEWKTNNLSSSRKAEVLNTAELLGRLGRRIVGLNMLAIEQYLKSSKIARKIAGYAEKVSEKDAGSQQRSSRSGKGAVPPLHAVEDLLFSLAGATEDGRVTLSLEGAKGQEEVVIKYQLLNPAPHFREVVNSARSVILAGGTMSPMSDIVDQLFFHLPIERISTFSCGHIINSSNLLTLAVTKGPHGGELDYKVGQQKNPDVIAELASILLNFTHQIPAGMVVFFPSYNFLNTSKDVWSKSGVLNKLSAKKRIFFEPDDSANVELVLQEYASAVQNCTTKPGGALLFAVIGAKLSEGLNFSDDLARAVIVIGLPFANLGSVELQERMKYVKRLEQNRAVPRQPGMKDAAAELYENMCMNAVNQSIGRAIRHRGDWAALILLDQRYQTATISKKLPCWIGGNLKVAQSFGNAVKELGTFFRNRRQ</sequence>
<dbReference type="InterPro" id="IPR013020">
    <property type="entry name" value="Rad3/Chl1-like"/>
</dbReference>
<evidence type="ECO:0000256" key="12">
    <source>
        <dbReference type="ARBA" id="ARBA00023014"/>
    </source>
</evidence>
<dbReference type="CDD" id="cd18788">
    <property type="entry name" value="SF2_C_XPD"/>
    <property type="match status" value="1"/>
</dbReference>
<dbReference type="GO" id="GO:0034085">
    <property type="term" value="P:establishment of sister chromatid cohesion"/>
    <property type="evidence" value="ECO:0007669"/>
    <property type="project" value="TreeGrafter"/>
</dbReference>
<dbReference type="NCBIfam" id="TIGR00604">
    <property type="entry name" value="rad3"/>
    <property type="match status" value="1"/>
</dbReference>
<dbReference type="InterPro" id="IPR045028">
    <property type="entry name" value="DinG/Rad3-like"/>
</dbReference>
<keyword evidence="6" id="KW-0479">Metal-binding</keyword>
<feature type="region of interest" description="Disordered" evidence="23">
    <location>
        <begin position="461"/>
        <end position="485"/>
    </location>
</feature>
<feature type="region of interest" description="Disordered" evidence="23">
    <location>
        <begin position="268"/>
        <end position="384"/>
    </location>
</feature>
<evidence type="ECO:0000313" key="26">
    <source>
        <dbReference type="Proteomes" id="UP000054988"/>
    </source>
</evidence>
<feature type="compositionally biased region" description="Polar residues" evidence="23">
    <location>
        <begin position="209"/>
        <end position="218"/>
    </location>
</feature>
<evidence type="ECO:0000256" key="15">
    <source>
        <dbReference type="ARBA" id="ARBA00023306"/>
    </source>
</evidence>
<evidence type="ECO:0000256" key="23">
    <source>
        <dbReference type="SAM" id="MobiDB-lite"/>
    </source>
</evidence>
<evidence type="ECO:0000256" key="4">
    <source>
        <dbReference type="ARBA" id="ARBA00016387"/>
    </source>
</evidence>
<comment type="catalytic activity">
    <reaction evidence="21">
        <text>ATP + H2O = ADP + phosphate + H(+)</text>
        <dbReference type="Rhea" id="RHEA:13065"/>
        <dbReference type="ChEBI" id="CHEBI:15377"/>
        <dbReference type="ChEBI" id="CHEBI:15378"/>
        <dbReference type="ChEBI" id="CHEBI:30616"/>
        <dbReference type="ChEBI" id="CHEBI:43474"/>
        <dbReference type="ChEBI" id="CHEBI:456216"/>
        <dbReference type="EC" id="5.6.2.3"/>
    </reaction>
</comment>
<comment type="similarity">
    <text evidence="3">Belongs to the DEAD box helicase family. DEAH subfamily. DDX11/CHL1 sub-subfamily.</text>
</comment>
<evidence type="ECO:0000256" key="21">
    <source>
        <dbReference type="ARBA" id="ARBA00048954"/>
    </source>
</evidence>
<dbReference type="InterPro" id="IPR027417">
    <property type="entry name" value="P-loop_NTPase"/>
</dbReference>
<accession>A0A0W0G7L7</accession>
<evidence type="ECO:0000256" key="1">
    <source>
        <dbReference type="ARBA" id="ARBA00001966"/>
    </source>
</evidence>
<evidence type="ECO:0000256" key="9">
    <source>
        <dbReference type="ARBA" id="ARBA00022806"/>
    </source>
</evidence>
<dbReference type="GO" id="GO:0003677">
    <property type="term" value="F:DNA binding"/>
    <property type="evidence" value="ECO:0007669"/>
    <property type="project" value="InterPro"/>
</dbReference>
<dbReference type="GO" id="GO:0005524">
    <property type="term" value="F:ATP binding"/>
    <property type="evidence" value="ECO:0007669"/>
    <property type="project" value="UniProtKB-KW"/>
</dbReference>
<feature type="region of interest" description="Disordered" evidence="23">
    <location>
        <begin position="1055"/>
        <end position="1087"/>
    </location>
</feature>
<dbReference type="SMART" id="SM00488">
    <property type="entry name" value="DEXDc2"/>
    <property type="match status" value="1"/>
</dbReference>
<dbReference type="InterPro" id="IPR014013">
    <property type="entry name" value="Helic_SF1/SF2_ATP-bd_DinG/Rad3"/>
</dbReference>
<keyword evidence="11" id="KW-0408">Iron</keyword>
<evidence type="ECO:0000256" key="11">
    <source>
        <dbReference type="ARBA" id="ARBA00023004"/>
    </source>
</evidence>
<dbReference type="GO" id="GO:0005634">
    <property type="term" value="C:nucleus"/>
    <property type="evidence" value="ECO:0007669"/>
    <property type="project" value="UniProtKB-SubCell"/>
</dbReference>
<feature type="compositionally biased region" description="Low complexity" evidence="23">
    <location>
        <begin position="134"/>
        <end position="147"/>
    </location>
</feature>
<dbReference type="Pfam" id="PF04677">
    <property type="entry name" value="CwfJ_C_1"/>
    <property type="match status" value="1"/>
</dbReference>
<comment type="function">
    <text evidence="20">ATP-dependent DNA helicase important for chromosome transmission and normal cell cycle progression in G(2)/M. May have a role in changing DNA topology to allow the loading of proteins involved in maintaining sister chromatid cohesion in the vicinity of the centromeres. Has a specific role in chromosome segregation during meiosis II.</text>
</comment>
<dbReference type="Proteomes" id="UP000054988">
    <property type="component" value="Unassembled WGS sequence"/>
</dbReference>
<feature type="region of interest" description="Disordered" evidence="23">
    <location>
        <begin position="1"/>
        <end position="79"/>
    </location>
</feature>
<feature type="compositionally biased region" description="Basic and acidic residues" evidence="23">
    <location>
        <begin position="64"/>
        <end position="77"/>
    </location>
</feature>
<reference evidence="25 26" key="1">
    <citation type="submission" date="2015-12" db="EMBL/GenBank/DDBJ databases">
        <title>Draft genome sequence of Moniliophthora roreri, the causal agent of frosty pod rot of cacao.</title>
        <authorList>
            <person name="Aime M.C."/>
            <person name="Diaz-Valderrama J.R."/>
            <person name="Kijpornyongpan T."/>
            <person name="Phillips-Mora W."/>
        </authorList>
    </citation>
    <scope>NUCLEOTIDE SEQUENCE [LARGE SCALE GENOMIC DNA]</scope>
    <source>
        <strain evidence="25 26">MCA 2952</strain>
    </source>
</reference>
<dbReference type="InterPro" id="IPR006554">
    <property type="entry name" value="Helicase-like_DEXD_c2"/>
</dbReference>
<evidence type="ECO:0000256" key="13">
    <source>
        <dbReference type="ARBA" id="ARBA00023235"/>
    </source>
</evidence>
<evidence type="ECO:0000256" key="17">
    <source>
        <dbReference type="ARBA" id="ARBA00044969"/>
    </source>
</evidence>
<dbReference type="SMART" id="SM00491">
    <property type="entry name" value="HELICc2"/>
    <property type="match status" value="1"/>
</dbReference>
<feature type="compositionally biased region" description="Polar residues" evidence="23">
    <location>
        <begin position="363"/>
        <end position="377"/>
    </location>
</feature>
<dbReference type="eggNOG" id="KOG1133">
    <property type="taxonomic scope" value="Eukaryota"/>
</dbReference>
<evidence type="ECO:0000256" key="20">
    <source>
        <dbReference type="ARBA" id="ARBA00045702"/>
    </source>
</evidence>
<evidence type="ECO:0000256" key="14">
    <source>
        <dbReference type="ARBA" id="ARBA00023242"/>
    </source>
</evidence>
<gene>
    <name evidence="25" type="ORF">WG66_2837</name>
</gene>
<keyword evidence="13" id="KW-0413">Isomerase</keyword>
<feature type="region of interest" description="Disordered" evidence="23">
    <location>
        <begin position="114"/>
        <end position="241"/>
    </location>
</feature>
<dbReference type="GO" id="GO:0051536">
    <property type="term" value="F:iron-sulfur cluster binding"/>
    <property type="evidence" value="ECO:0007669"/>
    <property type="project" value="UniProtKB-KW"/>
</dbReference>
<comment type="subcellular location">
    <subcellularLocation>
        <location evidence="2">Nucleus</location>
    </subcellularLocation>
</comment>
<evidence type="ECO:0000256" key="16">
    <source>
        <dbReference type="ARBA" id="ARBA00029709"/>
    </source>
</evidence>
<evidence type="ECO:0000256" key="18">
    <source>
        <dbReference type="ARBA" id="ARBA00044998"/>
    </source>
</evidence>
<evidence type="ECO:0000259" key="24">
    <source>
        <dbReference type="PROSITE" id="PS51193"/>
    </source>
</evidence>
<evidence type="ECO:0000256" key="5">
    <source>
        <dbReference type="ARBA" id="ARBA00017386"/>
    </source>
</evidence>
<keyword evidence="14" id="KW-0539">Nucleus</keyword>
<keyword evidence="15" id="KW-0131">Cell cycle</keyword>
<comment type="cofactor">
    <cofactor evidence="1">
        <name>[4Fe-4S] cluster</name>
        <dbReference type="ChEBI" id="CHEBI:49883"/>
    </cofactor>
</comment>
<dbReference type="PANTHER" id="PTHR11472:SF41">
    <property type="entry name" value="ATP-DEPENDENT DNA HELICASE DDX11-RELATED"/>
    <property type="match status" value="1"/>
</dbReference>
<evidence type="ECO:0000256" key="7">
    <source>
        <dbReference type="ARBA" id="ARBA00022741"/>
    </source>
</evidence>
<name>A0A0W0G7L7_MONRR</name>
<dbReference type="PROSITE" id="PS51193">
    <property type="entry name" value="HELICASE_ATP_BIND_2"/>
    <property type="match status" value="1"/>
</dbReference>
<feature type="compositionally biased region" description="Low complexity" evidence="23">
    <location>
        <begin position="319"/>
        <end position="335"/>
    </location>
</feature>
<dbReference type="Pfam" id="PF13307">
    <property type="entry name" value="Helicase_C_2"/>
    <property type="match status" value="1"/>
</dbReference>
<feature type="domain" description="Helicase ATP-binding" evidence="24">
    <location>
        <begin position="852"/>
        <end position="1257"/>
    </location>
</feature>
<organism evidence="25 26">
    <name type="scientific">Moniliophthora roreri</name>
    <name type="common">Frosty pod rot fungus</name>
    <name type="synonym">Monilia roreri</name>
    <dbReference type="NCBI Taxonomy" id="221103"/>
    <lineage>
        <taxon>Eukaryota</taxon>
        <taxon>Fungi</taxon>
        <taxon>Dikarya</taxon>
        <taxon>Basidiomycota</taxon>
        <taxon>Agaricomycotina</taxon>
        <taxon>Agaricomycetes</taxon>
        <taxon>Agaricomycetidae</taxon>
        <taxon>Agaricales</taxon>
        <taxon>Marasmiineae</taxon>
        <taxon>Marasmiaceae</taxon>
        <taxon>Moniliophthora</taxon>
    </lineage>
</organism>
<dbReference type="InterPro" id="IPR010614">
    <property type="entry name" value="RAD3-like_helicase_DEAD"/>
</dbReference>
<dbReference type="Pfam" id="PF06733">
    <property type="entry name" value="DEAD_2"/>
    <property type="match status" value="1"/>
</dbReference>
<dbReference type="EMBL" id="LATX01000895">
    <property type="protein sequence ID" value="KTB44580.1"/>
    <property type="molecule type" value="Genomic_DNA"/>
</dbReference>
<feature type="compositionally biased region" description="Basic and acidic residues" evidence="23">
    <location>
        <begin position="37"/>
        <end position="55"/>
    </location>
</feature>
<feature type="compositionally biased region" description="Basic and acidic residues" evidence="23">
    <location>
        <begin position="461"/>
        <end position="470"/>
    </location>
</feature>
<dbReference type="GO" id="GO:0016818">
    <property type="term" value="F:hydrolase activity, acting on acid anhydrides, in phosphorus-containing anhydrides"/>
    <property type="evidence" value="ECO:0007669"/>
    <property type="project" value="InterPro"/>
</dbReference>